<evidence type="ECO:0000256" key="1">
    <source>
        <dbReference type="SAM" id="MobiDB-lite"/>
    </source>
</evidence>
<comment type="caution">
    <text evidence="2">The sequence shown here is derived from an EMBL/GenBank/DDBJ whole genome shotgun (WGS) entry which is preliminary data.</text>
</comment>
<feature type="region of interest" description="Disordered" evidence="1">
    <location>
        <begin position="48"/>
        <end position="85"/>
    </location>
</feature>
<sequence length="122" mass="12942">MRSPAWPLIGRVGWYGVPGRCSGSPGRSPPVGASTPFARLSRFPLRRGLALRSAPPPNGGRHSRAPDFEVPESGGHQDTLQFPIGTNRIGYGSGFGRMTEGSGALLECDRHLDARGHAPSPE</sequence>
<gene>
    <name evidence="2" type="ORF">NDU88_005520</name>
</gene>
<organism evidence="2 3">
    <name type="scientific">Pleurodeles waltl</name>
    <name type="common">Iberian ribbed newt</name>
    <dbReference type="NCBI Taxonomy" id="8319"/>
    <lineage>
        <taxon>Eukaryota</taxon>
        <taxon>Metazoa</taxon>
        <taxon>Chordata</taxon>
        <taxon>Craniata</taxon>
        <taxon>Vertebrata</taxon>
        <taxon>Euteleostomi</taxon>
        <taxon>Amphibia</taxon>
        <taxon>Batrachia</taxon>
        <taxon>Caudata</taxon>
        <taxon>Salamandroidea</taxon>
        <taxon>Salamandridae</taxon>
        <taxon>Pleurodelinae</taxon>
        <taxon>Pleurodeles</taxon>
    </lineage>
</organism>
<dbReference type="Proteomes" id="UP001066276">
    <property type="component" value="Chromosome 9"/>
</dbReference>
<evidence type="ECO:0000313" key="2">
    <source>
        <dbReference type="EMBL" id="KAJ1108138.1"/>
    </source>
</evidence>
<name>A0AAV7N1I6_PLEWA</name>
<proteinExistence type="predicted"/>
<protein>
    <submittedName>
        <fullName evidence="2">Uncharacterized protein</fullName>
    </submittedName>
</protein>
<dbReference type="AlphaFoldDB" id="A0AAV7N1I6"/>
<evidence type="ECO:0000313" key="3">
    <source>
        <dbReference type="Proteomes" id="UP001066276"/>
    </source>
</evidence>
<dbReference type="EMBL" id="JANPWB010000013">
    <property type="protein sequence ID" value="KAJ1108138.1"/>
    <property type="molecule type" value="Genomic_DNA"/>
</dbReference>
<accession>A0AAV7N1I6</accession>
<keyword evidence="3" id="KW-1185">Reference proteome</keyword>
<reference evidence="2" key="1">
    <citation type="journal article" date="2022" name="bioRxiv">
        <title>Sequencing and chromosome-scale assembly of the giantPleurodeles waltlgenome.</title>
        <authorList>
            <person name="Brown T."/>
            <person name="Elewa A."/>
            <person name="Iarovenko S."/>
            <person name="Subramanian E."/>
            <person name="Araus A.J."/>
            <person name="Petzold A."/>
            <person name="Susuki M."/>
            <person name="Suzuki K.-i.T."/>
            <person name="Hayashi T."/>
            <person name="Toyoda A."/>
            <person name="Oliveira C."/>
            <person name="Osipova E."/>
            <person name="Leigh N.D."/>
            <person name="Simon A."/>
            <person name="Yun M.H."/>
        </authorList>
    </citation>
    <scope>NUCLEOTIDE SEQUENCE</scope>
    <source>
        <strain evidence="2">20211129_DDA</strain>
        <tissue evidence="2">Liver</tissue>
    </source>
</reference>